<sequence>MSLAQPQRMKFISHFNAIALGCISVAGAVMLLPLGAAIHAENIQIIGGKEPIENTETVGAYCFLASLVYVGVAAFSYWQIQINRQIEALESSFSTI</sequence>
<comment type="subcellular location">
    <subcellularLocation>
        <location evidence="1">Membrane</location>
    </subcellularLocation>
</comment>
<name>A0A1Y2C4Q2_9FUNG</name>
<evidence type="ECO:0000313" key="6">
    <source>
        <dbReference type="EMBL" id="ORY42013.1"/>
    </source>
</evidence>
<organism evidence="6 7">
    <name type="scientific">Rhizoclosmatium globosum</name>
    <dbReference type="NCBI Taxonomy" id="329046"/>
    <lineage>
        <taxon>Eukaryota</taxon>
        <taxon>Fungi</taxon>
        <taxon>Fungi incertae sedis</taxon>
        <taxon>Chytridiomycota</taxon>
        <taxon>Chytridiomycota incertae sedis</taxon>
        <taxon>Chytridiomycetes</taxon>
        <taxon>Chytridiales</taxon>
        <taxon>Chytriomycetaceae</taxon>
        <taxon>Rhizoclosmatium</taxon>
    </lineage>
</organism>
<gene>
    <name evidence="6" type="ORF">BCR33DRAFT_786724</name>
</gene>
<evidence type="ECO:0000256" key="4">
    <source>
        <dbReference type="ARBA" id="ARBA00023136"/>
    </source>
</evidence>
<evidence type="ECO:0000256" key="1">
    <source>
        <dbReference type="ARBA" id="ARBA00004370"/>
    </source>
</evidence>
<reference evidence="6 7" key="1">
    <citation type="submission" date="2016-07" db="EMBL/GenBank/DDBJ databases">
        <title>Pervasive Adenine N6-methylation of Active Genes in Fungi.</title>
        <authorList>
            <consortium name="DOE Joint Genome Institute"/>
            <person name="Mondo S.J."/>
            <person name="Dannebaum R.O."/>
            <person name="Kuo R.C."/>
            <person name="Labutti K."/>
            <person name="Haridas S."/>
            <person name="Kuo A."/>
            <person name="Salamov A."/>
            <person name="Ahrendt S.R."/>
            <person name="Lipzen A."/>
            <person name="Sullivan W."/>
            <person name="Andreopoulos W.B."/>
            <person name="Clum A."/>
            <person name="Lindquist E."/>
            <person name="Daum C."/>
            <person name="Ramamoorthy G.K."/>
            <person name="Gryganskyi A."/>
            <person name="Culley D."/>
            <person name="Magnuson J.K."/>
            <person name="James T.Y."/>
            <person name="O'Malley M.A."/>
            <person name="Stajich J.E."/>
            <person name="Spatafora J.W."/>
            <person name="Visel A."/>
            <person name="Grigoriev I.V."/>
        </authorList>
    </citation>
    <scope>NUCLEOTIDE SEQUENCE [LARGE SCALE GENOMIC DNA]</scope>
    <source>
        <strain evidence="6 7">JEL800</strain>
    </source>
</reference>
<dbReference type="AlphaFoldDB" id="A0A1Y2C4Q2"/>
<dbReference type="Pfam" id="PF23489">
    <property type="entry name" value="V-ATPase_su_f"/>
    <property type="match status" value="1"/>
</dbReference>
<evidence type="ECO:0000256" key="2">
    <source>
        <dbReference type="ARBA" id="ARBA00022692"/>
    </source>
</evidence>
<dbReference type="OrthoDB" id="67317at2759"/>
<evidence type="ECO:0000256" key="5">
    <source>
        <dbReference type="SAM" id="Phobius"/>
    </source>
</evidence>
<keyword evidence="7" id="KW-1185">Reference proteome</keyword>
<feature type="transmembrane region" description="Helical" evidence="5">
    <location>
        <begin position="58"/>
        <end position="78"/>
    </location>
</feature>
<proteinExistence type="predicted"/>
<keyword evidence="3 5" id="KW-1133">Transmembrane helix</keyword>
<dbReference type="GO" id="GO:0016020">
    <property type="term" value="C:membrane"/>
    <property type="evidence" value="ECO:0007669"/>
    <property type="project" value="UniProtKB-SubCell"/>
</dbReference>
<protein>
    <submittedName>
        <fullName evidence="6">Uncharacterized protein</fullName>
    </submittedName>
</protein>
<feature type="transmembrane region" description="Helical" evidence="5">
    <location>
        <begin position="12"/>
        <end position="38"/>
    </location>
</feature>
<keyword evidence="4 5" id="KW-0472">Membrane</keyword>
<comment type="caution">
    <text evidence="6">The sequence shown here is derived from an EMBL/GenBank/DDBJ whole genome shotgun (WGS) entry which is preliminary data.</text>
</comment>
<accession>A0A1Y2C4Q2</accession>
<keyword evidence="2 5" id="KW-0812">Transmembrane</keyword>
<dbReference type="EMBL" id="MCGO01000030">
    <property type="protein sequence ID" value="ORY42013.1"/>
    <property type="molecule type" value="Genomic_DNA"/>
</dbReference>
<evidence type="ECO:0000313" key="7">
    <source>
        <dbReference type="Proteomes" id="UP000193642"/>
    </source>
</evidence>
<evidence type="ECO:0000256" key="3">
    <source>
        <dbReference type="ARBA" id="ARBA00022989"/>
    </source>
</evidence>
<dbReference type="InterPro" id="IPR056552">
    <property type="entry name" value="Ribonucl_Kappa"/>
</dbReference>
<dbReference type="Proteomes" id="UP000193642">
    <property type="component" value="Unassembled WGS sequence"/>
</dbReference>